<keyword evidence="1" id="KW-0004">4Fe-4S</keyword>
<dbReference type="GO" id="GO:0051539">
    <property type="term" value="F:4 iron, 4 sulfur cluster binding"/>
    <property type="evidence" value="ECO:0007669"/>
    <property type="project" value="UniProtKB-KW"/>
</dbReference>
<evidence type="ECO:0000256" key="5">
    <source>
        <dbReference type="ARBA" id="ARBA00023014"/>
    </source>
</evidence>
<keyword evidence="8" id="KW-1185">Reference proteome</keyword>
<dbReference type="EMBL" id="AJWN02000090">
    <property type="protein sequence ID" value="OEE59006.1"/>
    <property type="molecule type" value="Genomic_DNA"/>
</dbReference>
<evidence type="ECO:0000256" key="1">
    <source>
        <dbReference type="ARBA" id="ARBA00022485"/>
    </source>
</evidence>
<dbReference type="PANTHER" id="PTHR43255:SF1">
    <property type="entry name" value="IRON-SULFUR-BINDING OXIDOREDUCTASE FADF-RELATED"/>
    <property type="match status" value="1"/>
</dbReference>
<keyword evidence="5" id="KW-0411">Iron-sulfur</keyword>
<dbReference type="PANTHER" id="PTHR43255">
    <property type="entry name" value="IRON-SULFUR-BINDING OXIDOREDUCTASE FADF-RELATED-RELATED"/>
    <property type="match status" value="1"/>
</dbReference>
<evidence type="ECO:0000313" key="8">
    <source>
        <dbReference type="Proteomes" id="UP000095039"/>
    </source>
</evidence>
<organism evidence="7 8">
    <name type="scientific">Enterovibrio norvegicus FF-454</name>
    <dbReference type="NCBI Taxonomy" id="1185651"/>
    <lineage>
        <taxon>Bacteria</taxon>
        <taxon>Pseudomonadati</taxon>
        <taxon>Pseudomonadota</taxon>
        <taxon>Gammaproteobacteria</taxon>
        <taxon>Vibrionales</taxon>
        <taxon>Vibrionaceae</taxon>
        <taxon>Enterovibrio</taxon>
    </lineage>
</organism>
<keyword evidence="2" id="KW-0479">Metal-binding</keyword>
<dbReference type="InterPro" id="IPR004017">
    <property type="entry name" value="Cys_rich_dom"/>
</dbReference>
<gene>
    <name evidence="7" type="ORF">A1OK_03080</name>
</gene>
<keyword evidence="3" id="KW-0560">Oxidoreductase</keyword>
<dbReference type="AlphaFoldDB" id="A0A1E5C0G3"/>
<evidence type="ECO:0000259" key="6">
    <source>
        <dbReference type="Pfam" id="PF02754"/>
    </source>
</evidence>
<evidence type="ECO:0000313" key="7">
    <source>
        <dbReference type="EMBL" id="OEE59006.1"/>
    </source>
</evidence>
<dbReference type="Pfam" id="PF02754">
    <property type="entry name" value="CCG"/>
    <property type="match status" value="2"/>
</dbReference>
<evidence type="ECO:0000256" key="3">
    <source>
        <dbReference type="ARBA" id="ARBA00023002"/>
    </source>
</evidence>
<dbReference type="GO" id="GO:0005886">
    <property type="term" value="C:plasma membrane"/>
    <property type="evidence" value="ECO:0007669"/>
    <property type="project" value="TreeGrafter"/>
</dbReference>
<comment type="caution">
    <text evidence="7">The sequence shown here is derived from an EMBL/GenBank/DDBJ whole genome shotgun (WGS) entry which is preliminary data.</text>
</comment>
<dbReference type="InterPro" id="IPR051460">
    <property type="entry name" value="HdrC_iron-sulfur_subunit"/>
</dbReference>
<keyword evidence="4" id="KW-0408">Iron</keyword>
<accession>A0A1E5C0G3</accession>
<dbReference type="GO" id="GO:0046872">
    <property type="term" value="F:metal ion binding"/>
    <property type="evidence" value="ECO:0007669"/>
    <property type="project" value="UniProtKB-KW"/>
</dbReference>
<evidence type="ECO:0000256" key="4">
    <source>
        <dbReference type="ARBA" id="ARBA00023004"/>
    </source>
</evidence>
<proteinExistence type="predicted"/>
<dbReference type="Proteomes" id="UP000095039">
    <property type="component" value="Unassembled WGS sequence"/>
</dbReference>
<dbReference type="GO" id="GO:0016491">
    <property type="term" value="F:oxidoreductase activity"/>
    <property type="evidence" value="ECO:0007669"/>
    <property type="project" value="UniProtKB-KW"/>
</dbReference>
<feature type="domain" description="Cysteine-rich" evidence="6">
    <location>
        <begin position="7"/>
        <end position="85"/>
    </location>
</feature>
<reference evidence="7 8" key="1">
    <citation type="journal article" date="2012" name="Science">
        <title>Ecological populations of bacteria act as socially cohesive units of antibiotic production and resistance.</title>
        <authorList>
            <person name="Cordero O.X."/>
            <person name="Wildschutte H."/>
            <person name="Kirkup B."/>
            <person name="Proehl S."/>
            <person name="Ngo L."/>
            <person name="Hussain F."/>
            <person name="Le Roux F."/>
            <person name="Mincer T."/>
            <person name="Polz M.F."/>
        </authorList>
    </citation>
    <scope>NUCLEOTIDE SEQUENCE [LARGE SCALE GENOMIC DNA]</scope>
    <source>
        <strain evidence="7 8">FF-454</strain>
    </source>
</reference>
<dbReference type="RefSeq" id="WP_016961239.1">
    <property type="nucleotide sequence ID" value="NZ_AJWN02000090.1"/>
</dbReference>
<name>A0A1E5C0G3_9GAMM</name>
<evidence type="ECO:0000256" key="2">
    <source>
        <dbReference type="ARBA" id="ARBA00022723"/>
    </source>
</evidence>
<sequence>MTNKVFMPGCSLPSYSPEGVAAIAAHLKNVFPEMGAVQKCCGKPTAAIGQADKFKERYSQLQADFDKLEAEQVIVACQSCYGMIKKSGGKQKPLSLWKLLPEIGLPPELVGKANDSDVVFTIHDSCSTRYESELQDGIRWILNELGYKTVEPEFTRENTRCCGFGGMVVPANPGVANRVVQRRVDEFQSDHVVVYCAACRASMMGVGQNSWHILDLMFGPVVMKDSPAPVNVLASPVKAWFNRYKSKAALIKCVSL</sequence>
<feature type="domain" description="Cysteine-rich" evidence="6">
    <location>
        <begin position="121"/>
        <end position="203"/>
    </location>
</feature>
<protein>
    <submittedName>
        <fullName evidence="7">Glutamate synthase</fullName>
    </submittedName>
</protein>